<keyword evidence="2" id="KW-0732">Signal</keyword>
<keyword evidence="4" id="KW-1185">Reference proteome</keyword>
<evidence type="ECO:0008006" key="5">
    <source>
        <dbReference type="Google" id="ProtNLM"/>
    </source>
</evidence>
<feature type="compositionally biased region" description="Low complexity" evidence="1">
    <location>
        <begin position="943"/>
        <end position="960"/>
    </location>
</feature>
<organism evidence="3 4">
    <name type="scientific">Mycena pura</name>
    <dbReference type="NCBI Taxonomy" id="153505"/>
    <lineage>
        <taxon>Eukaryota</taxon>
        <taxon>Fungi</taxon>
        <taxon>Dikarya</taxon>
        <taxon>Basidiomycota</taxon>
        <taxon>Agaricomycotina</taxon>
        <taxon>Agaricomycetes</taxon>
        <taxon>Agaricomycetidae</taxon>
        <taxon>Agaricales</taxon>
        <taxon>Marasmiineae</taxon>
        <taxon>Mycenaceae</taxon>
        <taxon>Mycena</taxon>
    </lineage>
</organism>
<feature type="region of interest" description="Disordered" evidence="1">
    <location>
        <begin position="792"/>
        <end position="811"/>
    </location>
</feature>
<feature type="compositionally biased region" description="Gly residues" evidence="1">
    <location>
        <begin position="276"/>
        <end position="290"/>
    </location>
</feature>
<name>A0AAD6YJA4_9AGAR</name>
<evidence type="ECO:0000256" key="1">
    <source>
        <dbReference type="SAM" id="MobiDB-lite"/>
    </source>
</evidence>
<dbReference type="AlphaFoldDB" id="A0AAD6YJA4"/>
<feature type="compositionally biased region" description="Basic and acidic residues" evidence="1">
    <location>
        <begin position="180"/>
        <end position="194"/>
    </location>
</feature>
<dbReference type="Proteomes" id="UP001219525">
    <property type="component" value="Unassembled WGS sequence"/>
</dbReference>
<feature type="region of interest" description="Disordered" evidence="1">
    <location>
        <begin position="991"/>
        <end position="1026"/>
    </location>
</feature>
<feature type="signal peptide" evidence="2">
    <location>
        <begin position="1"/>
        <end position="26"/>
    </location>
</feature>
<feature type="region of interest" description="Disordered" evidence="1">
    <location>
        <begin position="875"/>
        <end position="960"/>
    </location>
</feature>
<gene>
    <name evidence="3" type="ORF">GGX14DRAFT_392110</name>
</gene>
<feature type="compositionally biased region" description="Basic residues" evidence="1">
    <location>
        <begin position="911"/>
        <end position="926"/>
    </location>
</feature>
<feature type="compositionally biased region" description="Basic and acidic residues" evidence="1">
    <location>
        <begin position="259"/>
        <end position="273"/>
    </location>
</feature>
<dbReference type="EMBL" id="JARJCW010000018">
    <property type="protein sequence ID" value="KAJ7214844.1"/>
    <property type="molecule type" value="Genomic_DNA"/>
</dbReference>
<feature type="chain" id="PRO_5042202568" description="F-box domain-containing protein" evidence="2">
    <location>
        <begin position="27"/>
        <end position="1026"/>
    </location>
</feature>
<feature type="region of interest" description="Disordered" evidence="1">
    <location>
        <begin position="150"/>
        <end position="291"/>
    </location>
</feature>
<feature type="compositionally biased region" description="Gly residues" evidence="1">
    <location>
        <begin position="197"/>
        <end position="207"/>
    </location>
</feature>
<reference evidence="3" key="1">
    <citation type="submission" date="2023-03" db="EMBL/GenBank/DDBJ databases">
        <title>Massive genome expansion in bonnet fungi (Mycena s.s.) driven by repeated elements and novel gene families across ecological guilds.</title>
        <authorList>
            <consortium name="Lawrence Berkeley National Laboratory"/>
            <person name="Harder C.B."/>
            <person name="Miyauchi S."/>
            <person name="Viragh M."/>
            <person name="Kuo A."/>
            <person name="Thoen E."/>
            <person name="Andreopoulos B."/>
            <person name="Lu D."/>
            <person name="Skrede I."/>
            <person name="Drula E."/>
            <person name="Henrissat B."/>
            <person name="Morin E."/>
            <person name="Kohler A."/>
            <person name="Barry K."/>
            <person name="LaButti K."/>
            <person name="Morin E."/>
            <person name="Salamov A."/>
            <person name="Lipzen A."/>
            <person name="Mereny Z."/>
            <person name="Hegedus B."/>
            <person name="Baldrian P."/>
            <person name="Stursova M."/>
            <person name="Weitz H."/>
            <person name="Taylor A."/>
            <person name="Grigoriev I.V."/>
            <person name="Nagy L.G."/>
            <person name="Martin F."/>
            <person name="Kauserud H."/>
        </authorList>
    </citation>
    <scope>NUCLEOTIDE SEQUENCE</scope>
    <source>
        <strain evidence="3">9144</strain>
    </source>
</reference>
<evidence type="ECO:0000256" key="2">
    <source>
        <dbReference type="SAM" id="SignalP"/>
    </source>
</evidence>
<proteinExistence type="predicted"/>
<evidence type="ECO:0000313" key="4">
    <source>
        <dbReference type="Proteomes" id="UP001219525"/>
    </source>
</evidence>
<accession>A0AAD6YJA4</accession>
<evidence type="ECO:0000313" key="3">
    <source>
        <dbReference type="EMBL" id="KAJ7214844.1"/>
    </source>
</evidence>
<sequence>MHPPSAACRLLLASCRFLHTTCCSLAASPSTARYQMFATCRPRSHTRHTAHVHAHAHAARPTLRVAQEASHAVRCTLPAGRKVQGAGAGRRCDRAAGIKNEPAHTQRSVRGRCKAAPWGVAGRRRRHGGGRAHTERNRTATALGIKTEPAHAQWSVRGRRKAVMQGGGAGRRRGALQGGGHRERACARSTERARVVQGGGVGQGSDVGHGRAAAASKTSPPGAFQGGGGTGASKTSPRTLNGACGVGAGRRRGAFQGSGHRERSHARSTERARAVQGGGMGQGNGVGHGSVRGWRHKYGGQKVYEKLALKQREHRKRQGGVVIVDEGDGLGGVCEPAYAQNGGIGRPGVGHGPNFLMPTPLAQELLDIIISHVHDKPTLKSCALASSRLHTLSQRGLFASFRISLVGPSQAPTTSYMAVNDRFLQSPQLAGYVTTLTVEFRSDSSAWTDISAFRSLLGRLKHVRYCNLDSEYSYVTTTWGTLFSAPILEFIRRQNLLELHIRSISRIPFATLAAFFCATQTLGLHDVRVKGTPEDLNAAFPDVKVECLHISKSISVYLAPLAASVRRMWFTVDPRILDLSYCSLNSDVDPPAVAMLKPLFGWTTVALTEIRMSYALGKRRFRKHYFHVGTLEAVAAALGKCPGAPRISWYLSVEGKSARKERELVNFTALLQARLPHLHEQGRLSVQNHIMPQPLNTSSLNFRLRPTLPADSPAGIYEKRPSGGKFEHSRMACWFRSWHIRRKPVAHVKPGTFPILYFIQLTYLVFHSRARAGRRNPRGVPAAPGVETQCTPAGDEAEPAHAHRSARGVRPGCGAGHQNSCGVVHGSGRCSGAAQGVAPGVEARMGVVHGGGRGGVRGQGAALDVETRAGVVHGGGRCSGAAQGAASVRGVRPGRGAGRRNPHGGGAQRRAVQRRGTGRGAGRRNLRGSAAGEGAQGGGSAGPGTSKASPRARAAAQHGALQGSGAGALLGVTGAGVEAALQRCSRCVESEPEPAFSGAGRRCRAAAAGPRASKRARGAGHCQAAL</sequence>
<comment type="caution">
    <text evidence="3">The sequence shown here is derived from an EMBL/GenBank/DDBJ whole genome shotgun (WGS) entry which is preliminary data.</text>
</comment>
<protein>
    <recommendedName>
        <fullName evidence="5">F-box domain-containing protein</fullName>
    </recommendedName>
</protein>